<dbReference type="eggNOG" id="COG1309">
    <property type="taxonomic scope" value="Bacteria"/>
</dbReference>
<dbReference type="RefSeq" id="WP_016183253.1">
    <property type="nucleotide sequence ID" value="NZ_JXKI01000001.1"/>
</dbReference>
<dbReference type="SUPFAM" id="SSF48498">
    <property type="entry name" value="Tetracyclin repressor-like, C-terminal domain"/>
    <property type="match status" value="1"/>
</dbReference>
<dbReference type="Pfam" id="PF00440">
    <property type="entry name" value="TetR_N"/>
    <property type="match status" value="1"/>
</dbReference>
<keyword evidence="1 2" id="KW-0238">DNA-binding</keyword>
<accession>S1NIC7</accession>
<comment type="caution">
    <text evidence="4">The sequence shown here is derived from an EMBL/GenBank/DDBJ whole genome shotgun (WGS) entry which is preliminary data.</text>
</comment>
<dbReference type="AlphaFoldDB" id="S1NIC7"/>
<dbReference type="SUPFAM" id="SSF46689">
    <property type="entry name" value="Homeodomain-like"/>
    <property type="match status" value="1"/>
</dbReference>
<organism evidence="4 5">
    <name type="scientific">Enterococcus columbae DSM 7374 = ATCC 51263</name>
    <dbReference type="NCBI Taxonomy" id="1121865"/>
    <lineage>
        <taxon>Bacteria</taxon>
        <taxon>Bacillati</taxon>
        <taxon>Bacillota</taxon>
        <taxon>Bacilli</taxon>
        <taxon>Lactobacillales</taxon>
        <taxon>Enterococcaceae</taxon>
        <taxon>Enterococcus</taxon>
    </lineage>
</organism>
<dbReference type="Proteomes" id="UP000014113">
    <property type="component" value="Unassembled WGS sequence"/>
</dbReference>
<dbReference type="InterPro" id="IPR009057">
    <property type="entry name" value="Homeodomain-like_sf"/>
</dbReference>
<dbReference type="PROSITE" id="PS50977">
    <property type="entry name" value="HTH_TETR_2"/>
    <property type="match status" value="1"/>
</dbReference>
<dbReference type="Gene3D" id="1.10.357.10">
    <property type="entry name" value="Tetracycline Repressor, domain 2"/>
    <property type="match status" value="1"/>
</dbReference>
<reference evidence="4 5" key="1">
    <citation type="submission" date="2013-03" db="EMBL/GenBank/DDBJ databases">
        <title>The Genome Sequence of Enterococcus columbae ATCC_51263 (PacBio/Illumina hybrid assembly).</title>
        <authorList>
            <consortium name="The Broad Institute Genomics Platform"/>
            <consortium name="The Broad Institute Genome Sequencing Center for Infectious Disease"/>
            <person name="Earl A."/>
            <person name="Russ C."/>
            <person name="Gilmore M."/>
            <person name="Surin D."/>
            <person name="Walker B."/>
            <person name="Young S."/>
            <person name="Zeng Q."/>
            <person name="Gargeya S."/>
            <person name="Fitzgerald M."/>
            <person name="Haas B."/>
            <person name="Abouelleil A."/>
            <person name="Allen A.W."/>
            <person name="Alvarado L."/>
            <person name="Arachchi H.M."/>
            <person name="Berlin A.M."/>
            <person name="Chapman S.B."/>
            <person name="Gainer-Dewar J."/>
            <person name="Goldberg J."/>
            <person name="Griggs A."/>
            <person name="Gujja S."/>
            <person name="Hansen M."/>
            <person name="Howarth C."/>
            <person name="Imamovic A."/>
            <person name="Ireland A."/>
            <person name="Larimer J."/>
            <person name="McCowan C."/>
            <person name="Murphy C."/>
            <person name="Pearson M."/>
            <person name="Poon T.W."/>
            <person name="Priest M."/>
            <person name="Roberts A."/>
            <person name="Saif S."/>
            <person name="Shea T."/>
            <person name="Sisk P."/>
            <person name="Sykes S."/>
            <person name="Wortman J."/>
            <person name="Nusbaum C."/>
            <person name="Birren B."/>
        </authorList>
    </citation>
    <scope>NUCLEOTIDE SEQUENCE [LARGE SCALE GENOMIC DNA]</scope>
    <source>
        <strain evidence="4 5">ATCC 51263</strain>
    </source>
</reference>
<evidence type="ECO:0000259" key="3">
    <source>
        <dbReference type="PROSITE" id="PS50977"/>
    </source>
</evidence>
<dbReference type="STRING" id="1121865.OMW_01111"/>
<protein>
    <recommendedName>
        <fullName evidence="3">HTH tetR-type domain-containing protein</fullName>
    </recommendedName>
</protein>
<evidence type="ECO:0000313" key="4">
    <source>
        <dbReference type="EMBL" id="EOW80554.1"/>
    </source>
</evidence>
<keyword evidence="5" id="KW-1185">Reference proteome</keyword>
<dbReference type="PANTHER" id="PTHR43479:SF11">
    <property type="entry name" value="ACREF_ENVCD OPERON REPRESSOR-RELATED"/>
    <property type="match status" value="1"/>
</dbReference>
<dbReference type="InterPro" id="IPR001647">
    <property type="entry name" value="HTH_TetR"/>
</dbReference>
<name>S1NIC7_9ENTE</name>
<dbReference type="PANTHER" id="PTHR43479">
    <property type="entry name" value="ACREF/ENVCD OPERON REPRESSOR-RELATED"/>
    <property type="match status" value="1"/>
</dbReference>
<dbReference type="GO" id="GO:0003677">
    <property type="term" value="F:DNA binding"/>
    <property type="evidence" value="ECO:0007669"/>
    <property type="project" value="UniProtKB-UniRule"/>
</dbReference>
<sequence length="195" mass="22481">MNKRENEKLRKIQLIEQSALDLFVTRGYSATKISDIAQKADVSVGLVMKYFHSKEFLYEHLIEKGVQSINFSLEIPHTNMLELFEKITRYIFSQLDTNPVVAKMFMLLSEARKNDHVSEKVKALLEAITIIEDCCEWIVTGQDEGSIREGNPHTLSYTYWCCIQGMAEAKVIFADFKLPEVSWILAILRREENNG</sequence>
<dbReference type="PATRIC" id="fig|1121865.3.peg.1081"/>
<dbReference type="EMBL" id="ASWJ01000008">
    <property type="protein sequence ID" value="EOW80554.1"/>
    <property type="molecule type" value="Genomic_DNA"/>
</dbReference>
<proteinExistence type="predicted"/>
<evidence type="ECO:0000256" key="2">
    <source>
        <dbReference type="PROSITE-ProRule" id="PRU00335"/>
    </source>
</evidence>
<feature type="domain" description="HTH tetR-type" evidence="3">
    <location>
        <begin position="9"/>
        <end position="69"/>
    </location>
</feature>
<dbReference type="PRINTS" id="PR00455">
    <property type="entry name" value="HTHTETR"/>
</dbReference>
<evidence type="ECO:0000256" key="1">
    <source>
        <dbReference type="ARBA" id="ARBA00023125"/>
    </source>
</evidence>
<feature type="DNA-binding region" description="H-T-H motif" evidence="2">
    <location>
        <begin position="32"/>
        <end position="51"/>
    </location>
</feature>
<dbReference type="InterPro" id="IPR050624">
    <property type="entry name" value="HTH-type_Tx_Regulator"/>
</dbReference>
<dbReference type="OrthoDB" id="9780939at2"/>
<gene>
    <name evidence="4" type="ORF">I568_01731</name>
</gene>
<dbReference type="InterPro" id="IPR036271">
    <property type="entry name" value="Tet_transcr_reg_TetR-rel_C_sf"/>
</dbReference>
<evidence type="ECO:0000313" key="5">
    <source>
        <dbReference type="Proteomes" id="UP000014113"/>
    </source>
</evidence>